<sequence length="99" mass="10991">MFFFVCFFLLFFLLCCLCASVVKIVLLKENNNNNKYNKFCVIIAFLPAVPRHVRLGATRPAGKVTCGKQSRQCGKLPTIKRLSPPPTTTSSFSCAFAPV</sequence>
<evidence type="ECO:0008006" key="3">
    <source>
        <dbReference type="Google" id="ProtNLM"/>
    </source>
</evidence>
<evidence type="ECO:0000313" key="2">
    <source>
        <dbReference type="EMBL" id="CCC53467.1"/>
    </source>
</evidence>
<accession>G0UCB6</accession>
<protein>
    <recommendedName>
        <fullName evidence="3">Secreted protein</fullName>
    </recommendedName>
</protein>
<name>G0UCB6_TRYVY</name>
<reference evidence="2" key="1">
    <citation type="journal article" date="2012" name="Proc. Natl. Acad. Sci. U.S.A.">
        <title>Antigenic diversity is generated by distinct evolutionary mechanisms in African trypanosome species.</title>
        <authorList>
            <person name="Jackson A.P."/>
            <person name="Berry A."/>
            <person name="Aslett M."/>
            <person name="Allison H.C."/>
            <person name="Burton P."/>
            <person name="Vavrova-Anderson J."/>
            <person name="Brown R."/>
            <person name="Browne H."/>
            <person name="Corton N."/>
            <person name="Hauser H."/>
            <person name="Gamble J."/>
            <person name="Gilderthorp R."/>
            <person name="Marcello L."/>
            <person name="McQuillan J."/>
            <person name="Otto T.D."/>
            <person name="Quail M.A."/>
            <person name="Sanders M.J."/>
            <person name="van Tonder A."/>
            <person name="Ginger M.L."/>
            <person name="Field M.C."/>
            <person name="Barry J.D."/>
            <person name="Hertz-Fowler C."/>
            <person name="Berriman M."/>
        </authorList>
    </citation>
    <scope>NUCLEOTIDE SEQUENCE</scope>
    <source>
        <strain evidence="2">Y486</strain>
    </source>
</reference>
<keyword evidence="1" id="KW-0732">Signal</keyword>
<proteinExistence type="predicted"/>
<feature type="signal peptide" evidence="1">
    <location>
        <begin position="1"/>
        <end position="18"/>
    </location>
</feature>
<evidence type="ECO:0000256" key="1">
    <source>
        <dbReference type="SAM" id="SignalP"/>
    </source>
</evidence>
<feature type="chain" id="PRO_5003409994" description="Secreted protein" evidence="1">
    <location>
        <begin position="19"/>
        <end position="99"/>
    </location>
</feature>
<dbReference type="EMBL" id="HE573027">
    <property type="protein sequence ID" value="CCC53467.1"/>
    <property type="molecule type" value="Genomic_DNA"/>
</dbReference>
<dbReference type="AlphaFoldDB" id="G0UCB6"/>
<gene>
    <name evidence="2" type="ORF">TVY486_1109510</name>
</gene>
<organism evidence="2">
    <name type="scientific">Trypanosoma vivax (strain Y486)</name>
    <dbReference type="NCBI Taxonomy" id="1055687"/>
    <lineage>
        <taxon>Eukaryota</taxon>
        <taxon>Discoba</taxon>
        <taxon>Euglenozoa</taxon>
        <taxon>Kinetoplastea</taxon>
        <taxon>Metakinetoplastina</taxon>
        <taxon>Trypanosomatida</taxon>
        <taxon>Trypanosomatidae</taxon>
        <taxon>Trypanosoma</taxon>
        <taxon>Duttonella</taxon>
    </lineage>
</organism>